<dbReference type="Gene3D" id="3.40.190.10">
    <property type="entry name" value="Periplasmic binding protein-like II"/>
    <property type="match status" value="2"/>
</dbReference>
<protein>
    <submittedName>
        <fullName evidence="3">Extracellular solute-binding protein</fullName>
    </submittedName>
</protein>
<dbReference type="PROSITE" id="PS51257">
    <property type="entry name" value="PROKAR_LIPOPROTEIN"/>
    <property type="match status" value="1"/>
</dbReference>
<feature type="compositionally biased region" description="Low complexity" evidence="1">
    <location>
        <begin position="24"/>
        <end position="41"/>
    </location>
</feature>
<accession>A0A9D1AMM1</accession>
<keyword evidence="2" id="KW-0732">Signal</keyword>
<dbReference type="SUPFAM" id="SSF53850">
    <property type="entry name" value="Periplasmic binding protein-like II"/>
    <property type="match status" value="1"/>
</dbReference>
<reference evidence="3" key="1">
    <citation type="submission" date="2020-10" db="EMBL/GenBank/DDBJ databases">
        <authorList>
            <person name="Gilroy R."/>
        </authorList>
    </citation>
    <scope>NUCLEOTIDE SEQUENCE</scope>
    <source>
        <strain evidence="3">ChiSxjej1B13-7958</strain>
    </source>
</reference>
<evidence type="ECO:0000256" key="1">
    <source>
        <dbReference type="SAM" id="MobiDB-lite"/>
    </source>
</evidence>
<dbReference type="PANTHER" id="PTHR43649">
    <property type="entry name" value="ARABINOSE-BINDING PROTEIN-RELATED"/>
    <property type="match status" value="1"/>
</dbReference>
<dbReference type="AlphaFoldDB" id="A0A9D1AMM1"/>
<feature type="chain" id="PRO_5038714763" evidence="2">
    <location>
        <begin position="25"/>
        <end position="431"/>
    </location>
</feature>
<name>A0A9D1AMM1_9FIRM</name>
<gene>
    <name evidence="3" type="ORF">IAB89_00990</name>
</gene>
<dbReference type="InterPro" id="IPR006059">
    <property type="entry name" value="SBP"/>
</dbReference>
<comment type="caution">
    <text evidence="3">The sequence shown here is derived from an EMBL/GenBank/DDBJ whole genome shotgun (WGS) entry which is preliminary data.</text>
</comment>
<dbReference type="PANTHER" id="PTHR43649:SF12">
    <property type="entry name" value="DIACETYLCHITOBIOSE BINDING PROTEIN DASA"/>
    <property type="match status" value="1"/>
</dbReference>
<dbReference type="Proteomes" id="UP000824242">
    <property type="component" value="Unassembled WGS sequence"/>
</dbReference>
<feature type="signal peptide" evidence="2">
    <location>
        <begin position="1"/>
        <end position="24"/>
    </location>
</feature>
<sequence length="431" mass="46858">MKLRRFAAVLMALAMLGAAGCSQSETGSQAGGDASAASTDNGGTGNTGASVELELLMTKPETAGVMEEIAAKFCEENEGVTINVTSTSDGRTVIQTRLSANEMPDLMNTFPLEEFYKSMFADGRFVDITDQEFLNNVKQDTLELSDYEGSYYAVPMSVSTYGIYVNNTVLKENGIETTPTTWDEIIAACETLKANGVTGFILPNQDVGNVAQRFERTVGIINNDSNSEFQKIASGEMTAADSPTLNAWCDYNDQLLQYANSDHMGMDYDVACADFSNGKGAFMLSGTWMLSTIQQNNPDADVSLIAFPNPTGGETKVPINVDTAFSVGETCKDMDVGIQFLSYMTQPEIAQMYCDVDGNVSLIEGVTYDIPQHQGMLEAVDSGNVFVTAVNFWPDGLREEIRPYCQVYLQDQNRDAFFADAQTAIENIYNG</sequence>
<evidence type="ECO:0000256" key="2">
    <source>
        <dbReference type="SAM" id="SignalP"/>
    </source>
</evidence>
<dbReference type="Pfam" id="PF13416">
    <property type="entry name" value="SBP_bac_8"/>
    <property type="match status" value="1"/>
</dbReference>
<evidence type="ECO:0000313" key="4">
    <source>
        <dbReference type="Proteomes" id="UP000824242"/>
    </source>
</evidence>
<evidence type="ECO:0000313" key="3">
    <source>
        <dbReference type="EMBL" id="HIR46223.1"/>
    </source>
</evidence>
<organism evidence="3 4">
    <name type="scientific">Candidatus Caccousia avicola</name>
    <dbReference type="NCBI Taxonomy" id="2840721"/>
    <lineage>
        <taxon>Bacteria</taxon>
        <taxon>Bacillati</taxon>
        <taxon>Bacillota</taxon>
        <taxon>Clostridia</taxon>
        <taxon>Eubacteriales</taxon>
        <taxon>Oscillospiraceae</taxon>
        <taxon>Oscillospiraceae incertae sedis</taxon>
        <taxon>Candidatus Caccousia</taxon>
    </lineage>
</organism>
<dbReference type="EMBL" id="DVGZ01000011">
    <property type="protein sequence ID" value="HIR46223.1"/>
    <property type="molecule type" value="Genomic_DNA"/>
</dbReference>
<proteinExistence type="predicted"/>
<dbReference type="InterPro" id="IPR050490">
    <property type="entry name" value="Bact_solute-bd_prot1"/>
</dbReference>
<feature type="region of interest" description="Disordered" evidence="1">
    <location>
        <begin position="24"/>
        <end position="48"/>
    </location>
</feature>
<reference evidence="3" key="2">
    <citation type="journal article" date="2021" name="PeerJ">
        <title>Extensive microbial diversity within the chicken gut microbiome revealed by metagenomics and culture.</title>
        <authorList>
            <person name="Gilroy R."/>
            <person name="Ravi A."/>
            <person name="Getino M."/>
            <person name="Pursley I."/>
            <person name="Horton D.L."/>
            <person name="Alikhan N.F."/>
            <person name="Baker D."/>
            <person name="Gharbi K."/>
            <person name="Hall N."/>
            <person name="Watson M."/>
            <person name="Adriaenssens E.M."/>
            <person name="Foster-Nyarko E."/>
            <person name="Jarju S."/>
            <person name="Secka A."/>
            <person name="Antonio M."/>
            <person name="Oren A."/>
            <person name="Chaudhuri R.R."/>
            <person name="La Ragione R."/>
            <person name="Hildebrand F."/>
            <person name="Pallen M.J."/>
        </authorList>
    </citation>
    <scope>NUCLEOTIDE SEQUENCE</scope>
    <source>
        <strain evidence="3">ChiSxjej1B13-7958</strain>
    </source>
</reference>